<keyword evidence="3 4" id="KW-0456">Lyase</keyword>
<proteinExistence type="inferred from homology"/>
<sequence>MKNELKHELFHQFPILKELANKHTVLWENTNWQKETTTNLFSMQEVDEAEETLTRFSSYLKVAFPELLESQGFIESTIQDIPLIKKALERKFDVSIPGQFILKCDHALPISGSIKARGGIFEVLRHAERLAIASGKLKKEDNYVVLGTKDFQEFFQQYTIAVGSTGNLGLSIGIMGKKLGFNVVVHMSSDAKEWKKALLREKGATVIEYEADYSVAVEQGRREAEQDPFCHFIDDENSKDLFAGYAVAAKRLKHQFEKTNIKVDETHPLFVYLPCGVGGGPGGVAYGLRELFGEQVHIFFAEPVASPCMTIGLMTGLHDAISVEDIGLDNKTEADGLAVGRASKFVGKVMETYISGCYTVTDEQLFTSLGLTMDSEGIFLEPSAHAGMFGPIQLMKNGQNYLEKHHLTNKMEQATHIVWATGGSMVPKEMREKYLKFSRNSVNLQNE</sequence>
<dbReference type="HAMAP" id="MF_01030">
    <property type="entry name" value="D_Ser_dehydrat"/>
    <property type="match status" value="1"/>
</dbReference>
<feature type="modified residue" description="N6-(pyridoxal phosphate)lysine" evidence="4">
    <location>
        <position position="115"/>
    </location>
</feature>
<reference evidence="6 7" key="1">
    <citation type="submission" date="2019-11" db="EMBL/GenBank/DDBJ databases">
        <title>Whole Genome Sequencing and Comparative Genomic Analyses of Lysinibacillus pakistanensis LZH-9, a Halotolerant Strain with Excellent COD Removal Capability.</title>
        <authorList>
            <person name="Zhou H."/>
        </authorList>
    </citation>
    <scope>NUCLEOTIDE SEQUENCE [LARGE SCALE GENOMIC DNA]</scope>
    <source>
        <strain evidence="6 7">LZH-9</strain>
    </source>
</reference>
<feature type="domain" description="Tryptophan synthase beta chain-like PALP" evidence="5">
    <location>
        <begin position="99"/>
        <end position="391"/>
    </location>
</feature>
<evidence type="ECO:0000256" key="2">
    <source>
        <dbReference type="ARBA" id="ARBA00022898"/>
    </source>
</evidence>
<dbReference type="PANTHER" id="PTHR48078">
    <property type="entry name" value="THREONINE DEHYDRATASE, MITOCHONDRIAL-RELATED"/>
    <property type="match status" value="1"/>
</dbReference>
<comment type="catalytic activity">
    <reaction evidence="4">
        <text>D-serine = pyruvate + NH4(+)</text>
        <dbReference type="Rhea" id="RHEA:13977"/>
        <dbReference type="ChEBI" id="CHEBI:15361"/>
        <dbReference type="ChEBI" id="CHEBI:28938"/>
        <dbReference type="ChEBI" id="CHEBI:35247"/>
        <dbReference type="EC" id="4.3.1.18"/>
    </reaction>
</comment>
<comment type="cofactor">
    <cofactor evidence="1 4">
        <name>pyridoxal 5'-phosphate</name>
        <dbReference type="ChEBI" id="CHEBI:597326"/>
    </cofactor>
</comment>
<dbReference type="InterPro" id="IPR001926">
    <property type="entry name" value="TrpB-like_PALP"/>
</dbReference>
<dbReference type="Gene3D" id="3.40.50.1100">
    <property type="match status" value="2"/>
</dbReference>
<dbReference type="InterPro" id="IPR036052">
    <property type="entry name" value="TrpB-like_PALP_sf"/>
</dbReference>
<evidence type="ECO:0000256" key="1">
    <source>
        <dbReference type="ARBA" id="ARBA00001933"/>
    </source>
</evidence>
<dbReference type="EMBL" id="CP045835">
    <property type="protein sequence ID" value="QGG51054.1"/>
    <property type="molecule type" value="Genomic_DNA"/>
</dbReference>
<evidence type="ECO:0000313" key="6">
    <source>
        <dbReference type="EMBL" id="QGG51054.1"/>
    </source>
</evidence>
<dbReference type="InterPro" id="IPR011780">
    <property type="entry name" value="D_Ser_am_lyase"/>
</dbReference>
<accession>A0ABX6D8F0</accession>
<dbReference type="InterPro" id="IPR050147">
    <property type="entry name" value="Ser/Thr_Dehydratase"/>
</dbReference>
<dbReference type="Pfam" id="PF00291">
    <property type="entry name" value="PALP"/>
    <property type="match status" value="1"/>
</dbReference>
<name>A0ABX6D8F0_9BACI</name>
<dbReference type="NCBIfam" id="NF002823">
    <property type="entry name" value="PRK02991.1"/>
    <property type="match status" value="1"/>
</dbReference>
<keyword evidence="7" id="KW-1185">Reference proteome</keyword>
<evidence type="ECO:0000313" key="7">
    <source>
        <dbReference type="Proteomes" id="UP000373269"/>
    </source>
</evidence>
<dbReference type="PANTHER" id="PTHR48078:SF9">
    <property type="entry name" value="D-SERINE DEHYDRATASE"/>
    <property type="match status" value="1"/>
</dbReference>
<gene>
    <name evidence="4" type="primary">dsdA</name>
    <name evidence="6" type="ORF">GDS87_08825</name>
</gene>
<dbReference type="SUPFAM" id="SSF53686">
    <property type="entry name" value="Tryptophan synthase beta subunit-like PLP-dependent enzymes"/>
    <property type="match status" value="1"/>
</dbReference>
<evidence type="ECO:0000259" key="5">
    <source>
        <dbReference type="Pfam" id="PF00291"/>
    </source>
</evidence>
<dbReference type="RefSeq" id="WP_369595308.1">
    <property type="nucleotide sequence ID" value="NZ_CP045835.1"/>
</dbReference>
<dbReference type="Proteomes" id="UP000373269">
    <property type="component" value="Chromosome"/>
</dbReference>
<dbReference type="InterPro" id="IPR000634">
    <property type="entry name" value="Ser/Thr_deHydtase_PyrdxlP-BS"/>
</dbReference>
<dbReference type="NCBIfam" id="TIGR02035">
    <property type="entry name" value="D_Ser_am_lyase"/>
    <property type="match status" value="1"/>
</dbReference>
<protein>
    <recommendedName>
        <fullName evidence="4">Probable D-serine dehydratase</fullName>
        <ecNumber evidence="4">4.3.1.18</ecNumber>
    </recommendedName>
    <alternativeName>
        <fullName evidence="4">D-serine deaminase</fullName>
        <shortName evidence="4">DSD</shortName>
    </alternativeName>
</protein>
<keyword evidence="2 4" id="KW-0663">Pyridoxal phosphate</keyword>
<dbReference type="GO" id="GO:0008721">
    <property type="term" value="F:D-serine ammonia-lyase activity"/>
    <property type="evidence" value="ECO:0007669"/>
    <property type="project" value="UniProtKB-EC"/>
</dbReference>
<evidence type="ECO:0000256" key="3">
    <source>
        <dbReference type="ARBA" id="ARBA00023239"/>
    </source>
</evidence>
<evidence type="ECO:0000256" key="4">
    <source>
        <dbReference type="HAMAP-Rule" id="MF_01030"/>
    </source>
</evidence>
<comment type="similarity">
    <text evidence="4">Belongs to the serine/threonine dehydratase family. DsdA subfamily.</text>
</comment>
<dbReference type="PROSITE" id="PS00165">
    <property type="entry name" value="DEHYDRATASE_SER_THR"/>
    <property type="match status" value="1"/>
</dbReference>
<dbReference type="EC" id="4.3.1.18" evidence="4"/>
<organism evidence="6 7">
    <name type="scientific">Lysinibacillus pakistanensis</name>
    <dbReference type="NCBI Taxonomy" id="759811"/>
    <lineage>
        <taxon>Bacteria</taxon>
        <taxon>Bacillati</taxon>
        <taxon>Bacillota</taxon>
        <taxon>Bacilli</taxon>
        <taxon>Bacillales</taxon>
        <taxon>Bacillaceae</taxon>
        <taxon>Lysinibacillus</taxon>
    </lineage>
</organism>